<gene>
    <name evidence="1" type="ORF">TVAG_316650</name>
</gene>
<reference evidence="1" key="1">
    <citation type="submission" date="2006-10" db="EMBL/GenBank/DDBJ databases">
        <authorList>
            <person name="Amadeo P."/>
            <person name="Zhao Q."/>
            <person name="Wortman J."/>
            <person name="Fraser-Liggett C."/>
            <person name="Carlton J."/>
        </authorList>
    </citation>
    <scope>NUCLEOTIDE SEQUENCE</scope>
    <source>
        <strain evidence="1">G3</strain>
    </source>
</reference>
<accession>A2GH96</accession>
<reference evidence="1" key="2">
    <citation type="journal article" date="2007" name="Science">
        <title>Draft genome sequence of the sexually transmitted pathogen Trichomonas vaginalis.</title>
        <authorList>
            <person name="Carlton J.M."/>
            <person name="Hirt R.P."/>
            <person name="Silva J.C."/>
            <person name="Delcher A.L."/>
            <person name="Schatz M."/>
            <person name="Zhao Q."/>
            <person name="Wortman J.R."/>
            <person name="Bidwell S.L."/>
            <person name="Alsmark U.C.M."/>
            <person name="Besteiro S."/>
            <person name="Sicheritz-Ponten T."/>
            <person name="Noel C.J."/>
            <person name="Dacks J.B."/>
            <person name="Foster P.G."/>
            <person name="Simillion C."/>
            <person name="Van de Peer Y."/>
            <person name="Miranda-Saavedra D."/>
            <person name="Barton G.J."/>
            <person name="Westrop G.D."/>
            <person name="Mueller S."/>
            <person name="Dessi D."/>
            <person name="Fiori P.L."/>
            <person name="Ren Q."/>
            <person name="Paulsen I."/>
            <person name="Zhang H."/>
            <person name="Bastida-Corcuera F.D."/>
            <person name="Simoes-Barbosa A."/>
            <person name="Brown M.T."/>
            <person name="Hayes R.D."/>
            <person name="Mukherjee M."/>
            <person name="Okumura C.Y."/>
            <person name="Schneider R."/>
            <person name="Smith A.J."/>
            <person name="Vanacova S."/>
            <person name="Villalvazo M."/>
            <person name="Haas B.J."/>
            <person name="Pertea M."/>
            <person name="Feldblyum T.V."/>
            <person name="Utterback T.R."/>
            <person name="Shu C.L."/>
            <person name="Osoegawa K."/>
            <person name="de Jong P.J."/>
            <person name="Hrdy I."/>
            <person name="Horvathova L."/>
            <person name="Zubacova Z."/>
            <person name="Dolezal P."/>
            <person name="Malik S.B."/>
            <person name="Logsdon J.M. Jr."/>
            <person name="Henze K."/>
            <person name="Gupta A."/>
            <person name="Wang C.C."/>
            <person name="Dunne R.L."/>
            <person name="Upcroft J.A."/>
            <person name="Upcroft P."/>
            <person name="White O."/>
            <person name="Salzberg S.L."/>
            <person name="Tang P."/>
            <person name="Chiu C.-H."/>
            <person name="Lee Y.-S."/>
            <person name="Embley T.M."/>
            <person name="Coombs G.H."/>
            <person name="Mottram J.C."/>
            <person name="Tachezy J."/>
            <person name="Fraser-Liggett C.M."/>
            <person name="Johnson P.J."/>
        </authorList>
    </citation>
    <scope>NUCLEOTIDE SEQUENCE [LARGE SCALE GENOMIC DNA]</scope>
    <source>
        <strain evidence="1">G3</strain>
    </source>
</reference>
<dbReference type="EMBL" id="DS115915">
    <property type="protein sequence ID" value="EAX83476.1"/>
    <property type="molecule type" value="Genomic_DNA"/>
</dbReference>
<feature type="non-terminal residue" evidence="1">
    <location>
        <position position="1"/>
    </location>
</feature>
<dbReference type="Proteomes" id="UP000001542">
    <property type="component" value="Unassembled WGS sequence"/>
</dbReference>
<dbReference type="SMR" id="A2GH96"/>
<dbReference type="AlphaFoldDB" id="A2GH96"/>
<evidence type="ECO:0000313" key="1">
    <source>
        <dbReference type="EMBL" id="EAX83476.1"/>
    </source>
</evidence>
<dbReference type="InParanoid" id="A2GH96"/>
<protein>
    <submittedName>
        <fullName evidence="1">Uncharacterized protein</fullName>
    </submittedName>
</protein>
<evidence type="ECO:0000313" key="2">
    <source>
        <dbReference type="Proteomes" id="UP000001542"/>
    </source>
</evidence>
<name>A2GH96_TRIV3</name>
<sequence length="51" mass="5839">SHEITRSKDKEYNPVELKTMGKNLLKAAIKPVEEIDIEDEAEEIDVDLEVL</sequence>
<organism evidence="1 2">
    <name type="scientific">Trichomonas vaginalis (strain ATCC PRA-98 / G3)</name>
    <dbReference type="NCBI Taxonomy" id="412133"/>
    <lineage>
        <taxon>Eukaryota</taxon>
        <taxon>Metamonada</taxon>
        <taxon>Parabasalia</taxon>
        <taxon>Trichomonadida</taxon>
        <taxon>Trichomonadidae</taxon>
        <taxon>Trichomonas</taxon>
    </lineage>
</organism>
<proteinExistence type="predicted"/>
<keyword evidence="2" id="KW-1185">Reference proteome</keyword>